<reference evidence="1 2" key="1">
    <citation type="journal article" date="2021" name="BMC Genomics">
        <title>Datura genome reveals duplications of psychoactive alkaloid biosynthetic genes and high mutation rate following tissue culture.</title>
        <authorList>
            <person name="Rajewski A."/>
            <person name="Carter-House D."/>
            <person name="Stajich J."/>
            <person name="Litt A."/>
        </authorList>
    </citation>
    <scope>NUCLEOTIDE SEQUENCE [LARGE SCALE GENOMIC DNA]</scope>
    <source>
        <strain evidence="1">AR-01</strain>
    </source>
</reference>
<protein>
    <submittedName>
        <fullName evidence="1">Uncharacterized protein</fullName>
    </submittedName>
</protein>
<dbReference type="EMBL" id="JACEIK010000842">
    <property type="protein sequence ID" value="MCD7462860.1"/>
    <property type="molecule type" value="Genomic_DNA"/>
</dbReference>
<organism evidence="1 2">
    <name type="scientific">Datura stramonium</name>
    <name type="common">Jimsonweed</name>
    <name type="synonym">Common thornapple</name>
    <dbReference type="NCBI Taxonomy" id="4076"/>
    <lineage>
        <taxon>Eukaryota</taxon>
        <taxon>Viridiplantae</taxon>
        <taxon>Streptophyta</taxon>
        <taxon>Embryophyta</taxon>
        <taxon>Tracheophyta</taxon>
        <taxon>Spermatophyta</taxon>
        <taxon>Magnoliopsida</taxon>
        <taxon>eudicotyledons</taxon>
        <taxon>Gunneridae</taxon>
        <taxon>Pentapetalae</taxon>
        <taxon>asterids</taxon>
        <taxon>lamiids</taxon>
        <taxon>Solanales</taxon>
        <taxon>Solanaceae</taxon>
        <taxon>Solanoideae</taxon>
        <taxon>Datureae</taxon>
        <taxon>Datura</taxon>
    </lineage>
</organism>
<name>A0ABS8SV02_DATST</name>
<gene>
    <name evidence="1" type="ORF">HAX54_049548</name>
</gene>
<comment type="caution">
    <text evidence="1">The sequence shown here is derived from an EMBL/GenBank/DDBJ whole genome shotgun (WGS) entry which is preliminary data.</text>
</comment>
<keyword evidence="2" id="KW-1185">Reference proteome</keyword>
<evidence type="ECO:0000313" key="1">
    <source>
        <dbReference type="EMBL" id="MCD7462860.1"/>
    </source>
</evidence>
<evidence type="ECO:0000313" key="2">
    <source>
        <dbReference type="Proteomes" id="UP000823775"/>
    </source>
</evidence>
<proteinExistence type="predicted"/>
<dbReference type="Proteomes" id="UP000823775">
    <property type="component" value="Unassembled WGS sequence"/>
</dbReference>
<sequence>MEQNTKSLNPNLLQISAQAEKLFVSQMLHKSFIEEKRWAFLCSEITRPDITVKLKQCKLAFDIMEQKLPAYTQTNPMFGEFSSDSHISSGAARSFWIWYWKVIPGKIDHGSST</sequence>
<accession>A0ABS8SV02</accession>